<dbReference type="RefSeq" id="XP_005846039.1">
    <property type="nucleotide sequence ID" value="XM_005845977.1"/>
</dbReference>
<dbReference type="Gene3D" id="3.40.1740.10">
    <property type="entry name" value="VC0467-like"/>
    <property type="match status" value="1"/>
</dbReference>
<dbReference type="AlphaFoldDB" id="E1ZJX6"/>
<keyword evidence="2" id="KW-1185">Reference proteome</keyword>
<dbReference type="InParanoid" id="E1ZJX6"/>
<organism evidence="2">
    <name type="scientific">Chlorella variabilis</name>
    <name type="common">Green alga</name>
    <dbReference type="NCBI Taxonomy" id="554065"/>
    <lineage>
        <taxon>Eukaryota</taxon>
        <taxon>Viridiplantae</taxon>
        <taxon>Chlorophyta</taxon>
        <taxon>core chlorophytes</taxon>
        <taxon>Trebouxiophyceae</taxon>
        <taxon>Chlorellales</taxon>
        <taxon>Chlorellaceae</taxon>
        <taxon>Chlorella clade</taxon>
        <taxon>Chlorella</taxon>
    </lineage>
</organism>
<proteinExistence type="predicted"/>
<dbReference type="GeneID" id="17353527"/>
<dbReference type="SUPFAM" id="SSF143456">
    <property type="entry name" value="VC0467-like"/>
    <property type="match status" value="1"/>
</dbReference>
<gene>
    <name evidence="1" type="ORF">CHLNCDRAFT_53450</name>
</gene>
<evidence type="ECO:0008006" key="3">
    <source>
        <dbReference type="Google" id="ProtNLM"/>
    </source>
</evidence>
<dbReference type="FunCoup" id="E1ZJX6">
    <property type="interactions" value="22"/>
</dbReference>
<accession>E1ZJX6</accession>
<sequence length="237" mass="25904">MSLAGDWREFRAKLVADEGNPELALEETWAHATGAAEVGGLLLATLDAPKLLGDEYWQAVVFIIRHDEQGTLGLILNRPTSLHMGRGRGGLPLTVEGMESMREAFGASPLYCGGFKAQQAITLLHGQRRLESCMEVVPGIYIGGQNAAVVEVTTGGLSQSDFRFFAGCCSWKPGELEQQISRGAWQPAACSRTLVLKQCLKLPVPLWRECMCLLGGEWAEAARRQRRIDEGSDSEEE</sequence>
<name>E1ZJX6_CHLVA</name>
<dbReference type="OMA" id="PKPLWRE"/>
<dbReference type="KEGG" id="cvr:CHLNCDRAFT_53450"/>
<dbReference type="OrthoDB" id="272750at2759"/>
<dbReference type="PANTHER" id="PTHR31984:SF18">
    <property type="entry name" value="TRANSCRIPTIONAL REGULATOR"/>
    <property type="match status" value="1"/>
</dbReference>
<dbReference type="Pfam" id="PF02622">
    <property type="entry name" value="DUF179"/>
    <property type="match status" value="1"/>
</dbReference>
<dbReference type="EMBL" id="GL433849">
    <property type="protein sequence ID" value="EFN53937.1"/>
    <property type="molecule type" value="Genomic_DNA"/>
</dbReference>
<evidence type="ECO:0000313" key="2">
    <source>
        <dbReference type="Proteomes" id="UP000008141"/>
    </source>
</evidence>
<dbReference type="eggNOG" id="ENOG502QRDU">
    <property type="taxonomic scope" value="Eukaryota"/>
</dbReference>
<protein>
    <recommendedName>
        <fullName evidence="3">YqgE/AlgH family protein</fullName>
    </recommendedName>
</protein>
<dbReference type="InterPro" id="IPR003774">
    <property type="entry name" value="AlgH-like"/>
</dbReference>
<reference evidence="1 2" key="1">
    <citation type="journal article" date="2010" name="Plant Cell">
        <title>The Chlorella variabilis NC64A genome reveals adaptation to photosymbiosis, coevolution with viruses, and cryptic sex.</title>
        <authorList>
            <person name="Blanc G."/>
            <person name="Duncan G."/>
            <person name="Agarkova I."/>
            <person name="Borodovsky M."/>
            <person name="Gurnon J."/>
            <person name="Kuo A."/>
            <person name="Lindquist E."/>
            <person name="Lucas S."/>
            <person name="Pangilinan J."/>
            <person name="Polle J."/>
            <person name="Salamov A."/>
            <person name="Terry A."/>
            <person name="Yamada T."/>
            <person name="Dunigan D.D."/>
            <person name="Grigoriev I.V."/>
            <person name="Claverie J.M."/>
            <person name="Van Etten J.L."/>
        </authorList>
    </citation>
    <scope>NUCLEOTIDE SEQUENCE [LARGE SCALE GENOMIC DNA]</scope>
    <source>
        <strain evidence="1 2">NC64A</strain>
    </source>
</reference>
<dbReference type="Proteomes" id="UP000008141">
    <property type="component" value="Unassembled WGS sequence"/>
</dbReference>
<dbReference type="PANTHER" id="PTHR31984">
    <property type="entry name" value="TRANSPORTER, PUTATIVE (DUF179)-RELATED"/>
    <property type="match status" value="1"/>
</dbReference>
<evidence type="ECO:0000313" key="1">
    <source>
        <dbReference type="EMBL" id="EFN53937.1"/>
    </source>
</evidence>